<reference evidence="2" key="1">
    <citation type="journal article" date="2019" name="Int. J. Syst. Evol. Microbiol.">
        <title>The Global Catalogue of Microorganisms (GCM) 10K type strain sequencing project: providing services to taxonomists for standard genome sequencing and annotation.</title>
        <authorList>
            <consortium name="The Broad Institute Genomics Platform"/>
            <consortium name="The Broad Institute Genome Sequencing Center for Infectious Disease"/>
            <person name="Wu L."/>
            <person name="Ma J."/>
        </authorList>
    </citation>
    <scope>NUCLEOTIDE SEQUENCE [LARGE SCALE GENOMIC DNA]</scope>
    <source>
        <strain evidence="2">CGMCC 1.6964</strain>
    </source>
</reference>
<accession>A0ABQ2L3F2</accession>
<gene>
    <name evidence="1" type="ORF">GCM10010969_20000</name>
</gene>
<name>A0ABQ2L3F2_9BACL</name>
<comment type="caution">
    <text evidence="1">The sequence shown here is derived from an EMBL/GenBank/DDBJ whole genome shotgun (WGS) entry which is preliminary data.</text>
</comment>
<organism evidence="1 2">
    <name type="scientific">Saccharibacillus kuerlensis</name>
    <dbReference type="NCBI Taxonomy" id="459527"/>
    <lineage>
        <taxon>Bacteria</taxon>
        <taxon>Bacillati</taxon>
        <taxon>Bacillota</taxon>
        <taxon>Bacilli</taxon>
        <taxon>Bacillales</taxon>
        <taxon>Paenibacillaceae</taxon>
        <taxon>Saccharibacillus</taxon>
    </lineage>
</organism>
<evidence type="ECO:0000313" key="1">
    <source>
        <dbReference type="EMBL" id="GGN99684.1"/>
    </source>
</evidence>
<proteinExistence type="predicted"/>
<evidence type="ECO:0000313" key="2">
    <source>
        <dbReference type="Proteomes" id="UP000606653"/>
    </source>
</evidence>
<keyword evidence="2" id="KW-1185">Reference proteome</keyword>
<dbReference type="Proteomes" id="UP000606653">
    <property type="component" value="Unassembled WGS sequence"/>
</dbReference>
<dbReference type="EMBL" id="BMLN01000005">
    <property type="protein sequence ID" value="GGN99684.1"/>
    <property type="molecule type" value="Genomic_DNA"/>
</dbReference>
<sequence>MDWMNRMNAAFDYIETRLAKENFVYRSGKSCLLSGPAFSAHVRLCHGSPYFEYGAGI</sequence>
<dbReference type="RefSeq" id="WP_018977831.1">
    <property type="nucleotide sequence ID" value="NZ_BMLN01000005.1"/>
</dbReference>
<protein>
    <submittedName>
        <fullName evidence="1">Uncharacterized protein</fullName>
    </submittedName>
</protein>